<dbReference type="EMBL" id="GDHC01018263">
    <property type="protein sequence ID" value="JAQ00366.1"/>
    <property type="molecule type" value="Transcribed_RNA"/>
</dbReference>
<name>A0A146KZ10_LYGHE</name>
<feature type="compositionally biased region" description="Low complexity" evidence="1">
    <location>
        <begin position="208"/>
        <end position="219"/>
    </location>
</feature>
<evidence type="ECO:0000256" key="1">
    <source>
        <dbReference type="SAM" id="MobiDB-lite"/>
    </source>
</evidence>
<sequence>NQTNTQEMGFDRVSTLRILTSFEAAKRIEEIHCGEKALIHQNGSTSLARPTTEPASGLISQPLPIASLFPTPRASETSCRLIKDFLRTSDDAALRVLRKQATRLTARQTRKLRGAIVNYLIKDAVEEGDNKGRVGYETFRNWAESIAAQFQGEKKDAWFRVQPKIGADGRHKLRPSGRLWETYNNLRRTFKTSEGQPIKVTRTPDGQSPSTSTSKPTNTIKGENRTHDLWDLRDLRAQIEEDEDYQLLVQLKASEAESNGFLEAWKKTAGKRIEYCRHASYEEYSELFYYIYLPVVGSTLLSLDFHQLHPHIDSNALLKGLLQWGNHIATLASLERNKQRDANRKATYNSYIEYYNTAADADKPSAALLLLPLIVKGGFSATGVKVSAIQSAEHFVLRASSAQAAEEKLHQRRENIQKATTSKSGRQGLIKGTGRTQPLVFALGGDGVTWATATRYSVYLDRVLYEFETLIDAVDCCFKYTFVFDLEYTPECEAVWQVLQLKFYNLKLPYQSLYSATTNCVTELEECAGGSDSE</sequence>
<proteinExistence type="predicted"/>
<accession>A0A146KZ10</accession>
<feature type="region of interest" description="Disordered" evidence="1">
    <location>
        <begin position="193"/>
        <end position="223"/>
    </location>
</feature>
<protein>
    <submittedName>
        <fullName evidence="2">Uncharacterized protein</fullName>
    </submittedName>
</protein>
<evidence type="ECO:0000313" key="2">
    <source>
        <dbReference type="EMBL" id="JAQ00366.1"/>
    </source>
</evidence>
<feature type="non-terminal residue" evidence="2">
    <location>
        <position position="1"/>
    </location>
</feature>
<dbReference type="AlphaFoldDB" id="A0A146KZ10"/>
<organism evidence="2">
    <name type="scientific">Lygus hesperus</name>
    <name type="common">Western plant bug</name>
    <dbReference type="NCBI Taxonomy" id="30085"/>
    <lineage>
        <taxon>Eukaryota</taxon>
        <taxon>Metazoa</taxon>
        <taxon>Ecdysozoa</taxon>
        <taxon>Arthropoda</taxon>
        <taxon>Hexapoda</taxon>
        <taxon>Insecta</taxon>
        <taxon>Pterygota</taxon>
        <taxon>Neoptera</taxon>
        <taxon>Paraneoptera</taxon>
        <taxon>Hemiptera</taxon>
        <taxon>Heteroptera</taxon>
        <taxon>Panheteroptera</taxon>
        <taxon>Cimicomorpha</taxon>
        <taxon>Miridae</taxon>
        <taxon>Mirini</taxon>
        <taxon>Lygus</taxon>
    </lineage>
</organism>
<gene>
    <name evidence="2" type="ORF">g.61730</name>
</gene>
<reference evidence="2" key="1">
    <citation type="journal article" date="2016" name="Gigascience">
        <title>De novo construction of an expanded transcriptome assembly for the western tarnished plant bug, Lygus hesperus.</title>
        <authorList>
            <person name="Tassone E.E."/>
            <person name="Geib S.M."/>
            <person name="Hall B."/>
            <person name="Fabrick J.A."/>
            <person name="Brent C.S."/>
            <person name="Hull J.J."/>
        </authorList>
    </citation>
    <scope>NUCLEOTIDE SEQUENCE</scope>
</reference>